<dbReference type="SUPFAM" id="SSF52540">
    <property type="entry name" value="P-loop containing nucleoside triphosphate hydrolases"/>
    <property type="match status" value="1"/>
</dbReference>
<evidence type="ECO:0000313" key="6">
    <source>
        <dbReference type="EMBL" id="PHP65660.1"/>
    </source>
</evidence>
<evidence type="ECO:0000256" key="2">
    <source>
        <dbReference type="ARBA" id="ARBA00022448"/>
    </source>
</evidence>
<dbReference type="CDD" id="cd10147">
    <property type="entry name" value="Wzt_C-like"/>
    <property type="match status" value="1"/>
</dbReference>
<dbReference type="PANTHER" id="PTHR46743">
    <property type="entry name" value="TEICHOIC ACIDS EXPORT ATP-BINDING PROTEIN TAGH"/>
    <property type="match status" value="1"/>
</dbReference>
<dbReference type="SMART" id="SM00382">
    <property type="entry name" value="AAA"/>
    <property type="match status" value="1"/>
</dbReference>
<keyword evidence="7" id="KW-1185">Reference proteome</keyword>
<dbReference type="Gene3D" id="2.70.50.60">
    <property type="entry name" value="abc- transporter (atp binding component) like domain"/>
    <property type="match status" value="1"/>
</dbReference>
<protein>
    <submittedName>
        <fullName evidence="6">ABC transporter ATP-binding protein</fullName>
    </submittedName>
</protein>
<evidence type="ECO:0000259" key="5">
    <source>
        <dbReference type="PROSITE" id="PS50893"/>
    </source>
</evidence>
<dbReference type="InterPro" id="IPR003593">
    <property type="entry name" value="AAA+_ATPase"/>
</dbReference>
<dbReference type="InterPro" id="IPR029439">
    <property type="entry name" value="Wzt_C"/>
</dbReference>
<evidence type="ECO:0000256" key="3">
    <source>
        <dbReference type="ARBA" id="ARBA00022741"/>
    </source>
</evidence>
<keyword evidence="2" id="KW-0813">Transport</keyword>
<sequence>MSSDVELSVRGLGKVYDLHDSPWKALLSSLFGWHAATRKAALEDVNLDARPGDVIGIVGANGAGKSTLLEIIAGTRTPTSGSVTVRGRVAALLELGAGFNPDFSGLENARLSAVAYGLTPAQFRERWPAIVAFAGIGDFIRRPTREYSSGMFARLAFAVCAHVDADILIIDEILGVGDVQFQQKSMRFLREAAADKIILYVSHNQTAVTALCNRAIWIDDGRVVKSGAPKAVVHAYHRATARGTGAAGTFSELGDLVTGDDAARVFGEAGQEAAGALPLVDFGTADIDDDGTLVIEAGLAVNGKPASSFHGGEPVTLSIAWTGGPSEALVAFVVRDPLGQVLFYRDTGGIEATKGVKPAGSGQVRFDFVLPYLASGAYAIDAAVADAGTGPARIMGRKEFAASFQVSSRHISAGLANLAMRAAEIAVVEGSEP</sequence>
<dbReference type="GO" id="GO:0016887">
    <property type="term" value="F:ATP hydrolysis activity"/>
    <property type="evidence" value="ECO:0007669"/>
    <property type="project" value="InterPro"/>
</dbReference>
<dbReference type="GO" id="GO:0005524">
    <property type="term" value="F:ATP binding"/>
    <property type="evidence" value="ECO:0007669"/>
    <property type="project" value="UniProtKB-KW"/>
</dbReference>
<gene>
    <name evidence="6" type="ORF">CSC94_17585</name>
</gene>
<dbReference type="InterPro" id="IPR050683">
    <property type="entry name" value="Bact_Polysacc_Export_ATP-bd"/>
</dbReference>
<accession>A0A2G1QJM5</accession>
<name>A0A2G1QJM5_9HYPH</name>
<evidence type="ECO:0000256" key="4">
    <source>
        <dbReference type="ARBA" id="ARBA00022840"/>
    </source>
</evidence>
<dbReference type="InterPro" id="IPR017871">
    <property type="entry name" value="ABC_transporter-like_CS"/>
</dbReference>
<dbReference type="RefSeq" id="WP_099307687.1">
    <property type="nucleotide sequence ID" value="NZ_PDVP01000013.1"/>
</dbReference>
<dbReference type="PROSITE" id="PS50893">
    <property type="entry name" value="ABC_TRANSPORTER_2"/>
    <property type="match status" value="1"/>
</dbReference>
<dbReference type="Pfam" id="PF00005">
    <property type="entry name" value="ABC_tran"/>
    <property type="match status" value="1"/>
</dbReference>
<dbReference type="Gene3D" id="3.40.50.300">
    <property type="entry name" value="P-loop containing nucleotide triphosphate hydrolases"/>
    <property type="match status" value="1"/>
</dbReference>
<dbReference type="GO" id="GO:0140359">
    <property type="term" value="F:ABC-type transporter activity"/>
    <property type="evidence" value="ECO:0007669"/>
    <property type="project" value="InterPro"/>
</dbReference>
<feature type="domain" description="ABC transporter" evidence="5">
    <location>
        <begin position="25"/>
        <end position="245"/>
    </location>
</feature>
<dbReference type="PANTHER" id="PTHR46743:SF2">
    <property type="entry name" value="TEICHOIC ACIDS EXPORT ATP-BINDING PROTEIN TAGH"/>
    <property type="match status" value="1"/>
</dbReference>
<dbReference type="EMBL" id="PDVP01000013">
    <property type="protein sequence ID" value="PHP65660.1"/>
    <property type="molecule type" value="Genomic_DNA"/>
</dbReference>
<organism evidence="6 7">
    <name type="scientific">Zhengella mangrovi</name>
    <dbReference type="NCBI Taxonomy" id="1982044"/>
    <lineage>
        <taxon>Bacteria</taxon>
        <taxon>Pseudomonadati</taxon>
        <taxon>Pseudomonadota</taxon>
        <taxon>Alphaproteobacteria</taxon>
        <taxon>Hyphomicrobiales</taxon>
        <taxon>Notoacmeibacteraceae</taxon>
        <taxon>Zhengella</taxon>
    </lineage>
</organism>
<keyword evidence="4 6" id="KW-0067">ATP-binding</keyword>
<dbReference type="OrthoDB" id="9778870at2"/>
<comment type="similarity">
    <text evidence="1">Belongs to the ABC transporter superfamily.</text>
</comment>
<dbReference type="Proteomes" id="UP000221168">
    <property type="component" value="Unassembled WGS sequence"/>
</dbReference>
<dbReference type="AlphaFoldDB" id="A0A2G1QJM5"/>
<keyword evidence="3" id="KW-0547">Nucleotide-binding</keyword>
<dbReference type="InterPro" id="IPR015860">
    <property type="entry name" value="ABC_transpr_TagH-like"/>
</dbReference>
<dbReference type="InterPro" id="IPR003439">
    <property type="entry name" value="ABC_transporter-like_ATP-bd"/>
</dbReference>
<dbReference type="Pfam" id="PF14524">
    <property type="entry name" value="Wzt_C"/>
    <property type="match status" value="1"/>
</dbReference>
<reference evidence="6 7" key="1">
    <citation type="submission" date="2017-10" db="EMBL/GenBank/DDBJ databases">
        <title>Sedimentibacterium mangrovi gen. nov., sp. nov., a novel member of family Phyllobacteriacea isolated from mangrove sediment.</title>
        <authorList>
            <person name="Liao H."/>
            <person name="Tian Y."/>
        </authorList>
    </citation>
    <scope>NUCLEOTIDE SEQUENCE [LARGE SCALE GENOMIC DNA]</scope>
    <source>
        <strain evidence="6 7">X9-2-2</strain>
    </source>
</reference>
<proteinExistence type="inferred from homology"/>
<dbReference type="PROSITE" id="PS00211">
    <property type="entry name" value="ABC_TRANSPORTER_1"/>
    <property type="match status" value="1"/>
</dbReference>
<dbReference type="InterPro" id="IPR027417">
    <property type="entry name" value="P-loop_NTPase"/>
</dbReference>
<dbReference type="GO" id="GO:0016020">
    <property type="term" value="C:membrane"/>
    <property type="evidence" value="ECO:0007669"/>
    <property type="project" value="InterPro"/>
</dbReference>
<comment type="caution">
    <text evidence="6">The sequence shown here is derived from an EMBL/GenBank/DDBJ whole genome shotgun (WGS) entry which is preliminary data.</text>
</comment>
<dbReference type="CDD" id="cd03220">
    <property type="entry name" value="ABC_KpsT_Wzt"/>
    <property type="match status" value="1"/>
</dbReference>
<evidence type="ECO:0000256" key="1">
    <source>
        <dbReference type="ARBA" id="ARBA00005417"/>
    </source>
</evidence>
<evidence type="ECO:0000313" key="7">
    <source>
        <dbReference type="Proteomes" id="UP000221168"/>
    </source>
</evidence>